<evidence type="ECO:0000313" key="3">
    <source>
        <dbReference type="Proteomes" id="UP001457282"/>
    </source>
</evidence>
<feature type="region of interest" description="Disordered" evidence="1">
    <location>
        <begin position="1"/>
        <end position="27"/>
    </location>
</feature>
<feature type="compositionally biased region" description="Low complexity" evidence="1">
    <location>
        <begin position="1"/>
        <end position="20"/>
    </location>
</feature>
<gene>
    <name evidence="2" type="ORF">M0R45_001096</name>
</gene>
<reference evidence="2 3" key="1">
    <citation type="journal article" date="2023" name="G3 (Bethesda)">
        <title>A chromosome-length genome assembly and annotation of blackberry (Rubus argutus, cv. 'Hillquist').</title>
        <authorList>
            <person name="Bruna T."/>
            <person name="Aryal R."/>
            <person name="Dudchenko O."/>
            <person name="Sargent D.J."/>
            <person name="Mead D."/>
            <person name="Buti M."/>
            <person name="Cavallini A."/>
            <person name="Hytonen T."/>
            <person name="Andres J."/>
            <person name="Pham M."/>
            <person name="Weisz D."/>
            <person name="Mascagni F."/>
            <person name="Usai G."/>
            <person name="Natali L."/>
            <person name="Bassil N."/>
            <person name="Fernandez G.E."/>
            <person name="Lomsadze A."/>
            <person name="Armour M."/>
            <person name="Olukolu B."/>
            <person name="Poorten T."/>
            <person name="Britton C."/>
            <person name="Davik J."/>
            <person name="Ashrafi H."/>
            <person name="Aiden E.L."/>
            <person name="Borodovsky M."/>
            <person name="Worthington M."/>
        </authorList>
    </citation>
    <scope>NUCLEOTIDE SEQUENCE [LARGE SCALE GENOMIC DNA]</scope>
    <source>
        <strain evidence="2">PI 553951</strain>
    </source>
</reference>
<sequence>MPLSTLPPSSPHHISPPSHLQFHNSHKRPYFLNPDDIAIELTPKPAPLSGHRHHHQPASLPSPPTSYPPRTPHPARTRIPLPMPLCRRCPGWNHRHSLFPRSLPL</sequence>
<dbReference type="EMBL" id="JBEDUW010000221">
    <property type="protein sequence ID" value="KAK9903674.1"/>
    <property type="molecule type" value="Genomic_DNA"/>
</dbReference>
<feature type="region of interest" description="Disordered" evidence="1">
    <location>
        <begin position="41"/>
        <end position="80"/>
    </location>
</feature>
<protein>
    <submittedName>
        <fullName evidence="2">Uncharacterized protein</fullName>
    </submittedName>
</protein>
<dbReference type="AlphaFoldDB" id="A0AAW1VNZ4"/>
<dbReference type="Proteomes" id="UP001457282">
    <property type="component" value="Unassembled WGS sequence"/>
</dbReference>
<evidence type="ECO:0000313" key="2">
    <source>
        <dbReference type="EMBL" id="KAK9903674.1"/>
    </source>
</evidence>
<accession>A0AAW1VNZ4</accession>
<organism evidence="2 3">
    <name type="scientific">Rubus argutus</name>
    <name type="common">Southern blackberry</name>
    <dbReference type="NCBI Taxonomy" id="59490"/>
    <lineage>
        <taxon>Eukaryota</taxon>
        <taxon>Viridiplantae</taxon>
        <taxon>Streptophyta</taxon>
        <taxon>Embryophyta</taxon>
        <taxon>Tracheophyta</taxon>
        <taxon>Spermatophyta</taxon>
        <taxon>Magnoliopsida</taxon>
        <taxon>eudicotyledons</taxon>
        <taxon>Gunneridae</taxon>
        <taxon>Pentapetalae</taxon>
        <taxon>rosids</taxon>
        <taxon>fabids</taxon>
        <taxon>Rosales</taxon>
        <taxon>Rosaceae</taxon>
        <taxon>Rosoideae</taxon>
        <taxon>Rosoideae incertae sedis</taxon>
        <taxon>Rubus</taxon>
    </lineage>
</organism>
<proteinExistence type="predicted"/>
<evidence type="ECO:0000256" key="1">
    <source>
        <dbReference type="SAM" id="MobiDB-lite"/>
    </source>
</evidence>
<name>A0AAW1VNZ4_RUBAR</name>
<feature type="compositionally biased region" description="Pro residues" evidence="1">
    <location>
        <begin position="60"/>
        <end position="72"/>
    </location>
</feature>
<comment type="caution">
    <text evidence="2">The sequence shown here is derived from an EMBL/GenBank/DDBJ whole genome shotgun (WGS) entry which is preliminary data.</text>
</comment>
<keyword evidence="3" id="KW-1185">Reference proteome</keyword>